<accession>A0A916N030</accession>
<dbReference type="EMBL" id="CAJQUM010000001">
    <property type="protein sequence ID" value="CAG4883493.1"/>
    <property type="molecule type" value="Genomic_DNA"/>
</dbReference>
<reference evidence="3" key="1">
    <citation type="submission" date="2021-04" db="EMBL/GenBank/DDBJ databases">
        <authorList>
            <person name="Hornung B."/>
        </authorList>
    </citation>
    <scope>NUCLEOTIDE SEQUENCE</scope>
    <source>
        <strain evidence="3">G5G6</strain>
    </source>
</reference>
<keyword evidence="1" id="KW-0812">Transmembrane</keyword>
<feature type="transmembrane region" description="Helical" evidence="1">
    <location>
        <begin position="401"/>
        <end position="423"/>
    </location>
</feature>
<dbReference type="Proteomes" id="UP000742786">
    <property type="component" value="Unassembled WGS sequence"/>
</dbReference>
<evidence type="ECO:0000256" key="2">
    <source>
        <dbReference type="SAM" id="SignalP"/>
    </source>
</evidence>
<dbReference type="Gene3D" id="1.20.950.20">
    <property type="entry name" value="Transmembrane di-heme cytochromes, Chain C"/>
    <property type="match status" value="1"/>
</dbReference>
<protein>
    <submittedName>
        <fullName evidence="3">Cytochrome C</fullName>
    </submittedName>
</protein>
<dbReference type="InterPro" id="IPR036280">
    <property type="entry name" value="Multihaem_cyt_sf"/>
</dbReference>
<feature type="transmembrane region" description="Helical" evidence="1">
    <location>
        <begin position="443"/>
        <end position="465"/>
    </location>
</feature>
<organism evidence="3 4">
    <name type="scientific">Georgfuchsia toluolica</name>
    <dbReference type="NCBI Taxonomy" id="424218"/>
    <lineage>
        <taxon>Bacteria</taxon>
        <taxon>Pseudomonadati</taxon>
        <taxon>Pseudomonadota</taxon>
        <taxon>Betaproteobacteria</taxon>
        <taxon>Nitrosomonadales</taxon>
        <taxon>Sterolibacteriaceae</taxon>
        <taxon>Georgfuchsia</taxon>
    </lineage>
</organism>
<feature type="transmembrane region" description="Helical" evidence="1">
    <location>
        <begin position="636"/>
        <end position="657"/>
    </location>
</feature>
<feature type="transmembrane region" description="Helical" evidence="1">
    <location>
        <begin position="336"/>
        <end position="364"/>
    </location>
</feature>
<comment type="caution">
    <text evidence="3">The sequence shown here is derived from an EMBL/GenBank/DDBJ whole genome shotgun (WGS) entry which is preliminary data.</text>
</comment>
<feature type="signal peptide" evidence="2">
    <location>
        <begin position="1"/>
        <end position="30"/>
    </location>
</feature>
<keyword evidence="1" id="KW-0472">Membrane</keyword>
<feature type="chain" id="PRO_5037700951" evidence="2">
    <location>
        <begin position="31"/>
        <end position="660"/>
    </location>
</feature>
<sequence>MRGFKLIKYLLAFAVCLLTFAGSGMMPVLAADGGNEKAAESVADNLPSELCLGCHGEKGFAAPGADGKMRSLYVRQGKFESSVHGKRQCVECHTDITEIPHQPGMGQKVSCVTCHQKLWETAKKEGKTNDKEFARLGVVVQQIDRFMKSIHARPNAEDQSHTNATCYNCHDAHYIYPAGSPERTEWRLDVPNKCGKCHAAERKAYATSVHGQMVLENNYPDAAICSDCHSTHSVEDPTLDVTRVAITKNCGNCHKDQLETYTKTYHGQVNTLGYGYTAKCFDCHGSHTIQFVSDPRSTVSPENRVNTCRKCHVGATAGFVSFEPHGNSHDRKRFPLMWATSTFMIALLFGVFAFFWLHSALWFYREYKDRKEGKKVPHIVTDGLKLDESKHFRRFHPAWRVAHIFFALSVMMLVLTGTAVLFADATWAKVIVDMFGGPKVTAIVHRVSAAIMLGIFFLHLIYVVIRIGREWKTFNWFGPTSLVPNLKDLEDMIGMFKWFFGQGPRPIFERWTYWEKFDYWAVFWGMGAIGGTGLMLAFPNAVASILPGWVFNIGTIIHGEEAILAAVFLFTVHFFNNHFRPDKHPPPDIVMFTGTQSLEEFRHEHTLEYSRLVASGEINKYLVDAPSRAMTLGSRILGIALIIIGLTLLTLVLIGFIGGA</sequence>
<dbReference type="Gene3D" id="1.10.1130.10">
    <property type="entry name" value="Flavocytochrome C3, Chain A"/>
    <property type="match status" value="1"/>
</dbReference>
<evidence type="ECO:0000256" key="1">
    <source>
        <dbReference type="SAM" id="Phobius"/>
    </source>
</evidence>
<dbReference type="Gene3D" id="1.10.780.10">
    <property type="entry name" value="Hydroxylamine Oxidoreductase, Chain A, domain 1"/>
    <property type="match status" value="1"/>
</dbReference>
<keyword evidence="1" id="KW-1133">Transmembrane helix</keyword>
<keyword evidence="4" id="KW-1185">Reference proteome</keyword>
<dbReference type="AlphaFoldDB" id="A0A916N030"/>
<dbReference type="RefSeq" id="WP_220635458.1">
    <property type="nucleotide sequence ID" value="NZ_CAJQUM010000001.1"/>
</dbReference>
<evidence type="ECO:0000313" key="3">
    <source>
        <dbReference type="EMBL" id="CAG4883493.1"/>
    </source>
</evidence>
<dbReference type="CDD" id="cd08168">
    <property type="entry name" value="Cytochrom_C3"/>
    <property type="match status" value="2"/>
</dbReference>
<keyword evidence="2" id="KW-0732">Signal</keyword>
<feature type="transmembrane region" description="Helical" evidence="1">
    <location>
        <begin position="519"/>
        <end position="538"/>
    </location>
</feature>
<proteinExistence type="predicted"/>
<dbReference type="SUPFAM" id="SSF48695">
    <property type="entry name" value="Multiheme cytochromes"/>
    <property type="match status" value="1"/>
</dbReference>
<gene>
    <name evidence="3" type="ORF">GTOL_11376</name>
</gene>
<evidence type="ECO:0000313" key="4">
    <source>
        <dbReference type="Proteomes" id="UP000742786"/>
    </source>
</evidence>
<name>A0A916N030_9PROT</name>
<feature type="transmembrane region" description="Helical" evidence="1">
    <location>
        <begin position="550"/>
        <end position="575"/>
    </location>
</feature>